<feature type="transmembrane region" description="Helical" evidence="1">
    <location>
        <begin position="150"/>
        <end position="171"/>
    </location>
</feature>
<evidence type="ECO:0000256" key="1">
    <source>
        <dbReference type="SAM" id="Phobius"/>
    </source>
</evidence>
<keyword evidence="1" id="KW-0812">Transmembrane</keyword>
<evidence type="ECO:0000313" key="2">
    <source>
        <dbReference type="EMBL" id="CAD8116951.1"/>
    </source>
</evidence>
<reference evidence="2" key="1">
    <citation type="submission" date="2021-01" db="EMBL/GenBank/DDBJ databases">
        <authorList>
            <consortium name="Genoscope - CEA"/>
            <person name="William W."/>
        </authorList>
    </citation>
    <scope>NUCLEOTIDE SEQUENCE</scope>
</reference>
<proteinExistence type="predicted"/>
<protein>
    <recommendedName>
        <fullName evidence="4">Transmembrane protein</fullName>
    </recommendedName>
</protein>
<gene>
    <name evidence="2" type="ORF">PPRIM_AZ9-3.1.T1850004</name>
</gene>
<sequence length="180" mass="21022">MWDAKNQQCQQLTYLCPILINLLSTNCVDGIIHQDHKELVKMLIQPYKLLNSALIVLVTLLDGVPTMNLQECVCHVVLFNFHCKYHLHEKYHATHRVQIKLTNLYYSYKSTISACIQLLSIEHNLLLIQSQEAFVNVMQQKNAANYQMELYAIIIIIKLWLVIVFGMILVLNYEQLQIDY</sequence>
<keyword evidence="1" id="KW-0472">Membrane</keyword>
<evidence type="ECO:0000313" key="3">
    <source>
        <dbReference type="Proteomes" id="UP000688137"/>
    </source>
</evidence>
<name>A0A8S1QNZ3_PARPR</name>
<dbReference type="EMBL" id="CAJJDM010000194">
    <property type="protein sequence ID" value="CAD8116951.1"/>
    <property type="molecule type" value="Genomic_DNA"/>
</dbReference>
<keyword evidence="1" id="KW-1133">Transmembrane helix</keyword>
<dbReference type="AlphaFoldDB" id="A0A8S1QNZ3"/>
<organism evidence="2 3">
    <name type="scientific">Paramecium primaurelia</name>
    <dbReference type="NCBI Taxonomy" id="5886"/>
    <lineage>
        <taxon>Eukaryota</taxon>
        <taxon>Sar</taxon>
        <taxon>Alveolata</taxon>
        <taxon>Ciliophora</taxon>
        <taxon>Intramacronucleata</taxon>
        <taxon>Oligohymenophorea</taxon>
        <taxon>Peniculida</taxon>
        <taxon>Parameciidae</taxon>
        <taxon>Paramecium</taxon>
    </lineage>
</organism>
<dbReference type="Proteomes" id="UP000688137">
    <property type="component" value="Unassembled WGS sequence"/>
</dbReference>
<comment type="caution">
    <text evidence="2">The sequence shown here is derived from an EMBL/GenBank/DDBJ whole genome shotgun (WGS) entry which is preliminary data.</text>
</comment>
<accession>A0A8S1QNZ3</accession>
<keyword evidence="3" id="KW-1185">Reference proteome</keyword>
<evidence type="ECO:0008006" key="4">
    <source>
        <dbReference type="Google" id="ProtNLM"/>
    </source>
</evidence>